<keyword evidence="1" id="KW-0233">DNA recombination</keyword>
<evidence type="ECO:0008006" key="5">
    <source>
        <dbReference type="Google" id="ProtNLM"/>
    </source>
</evidence>
<dbReference type="InterPro" id="IPR011010">
    <property type="entry name" value="DNA_brk_join_enz"/>
</dbReference>
<comment type="caution">
    <text evidence="3">The sequence shown here is derived from an EMBL/GenBank/DDBJ whole genome shotgun (WGS) entry which is preliminary data.</text>
</comment>
<dbReference type="GO" id="GO:0015074">
    <property type="term" value="P:DNA integration"/>
    <property type="evidence" value="ECO:0007669"/>
    <property type="project" value="InterPro"/>
</dbReference>
<feature type="region of interest" description="Disordered" evidence="2">
    <location>
        <begin position="22"/>
        <end position="42"/>
    </location>
</feature>
<gene>
    <name evidence="3" type="ORF">DFR29_104145</name>
</gene>
<dbReference type="EMBL" id="SNZH01000004">
    <property type="protein sequence ID" value="TDR45717.1"/>
    <property type="molecule type" value="Genomic_DNA"/>
</dbReference>
<dbReference type="InterPro" id="IPR013762">
    <property type="entry name" value="Integrase-like_cat_sf"/>
</dbReference>
<dbReference type="Gene3D" id="1.10.443.10">
    <property type="entry name" value="Intergrase catalytic core"/>
    <property type="match status" value="1"/>
</dbReference>
<organism evidence="3 4">
    <name type="scientific">Tahibacter aquaticus</name>
    <dbReference type="NCBI Taxonomy" id="520092"/>
    <lineage>
        <taxon>Bacteria</taxon>
        <taxon>Pseudomonadati</taxon>
        <taxon>Pseudomonadota</taxon>
        <taxon>Gammaproteobacteria</taxon>
        <taxon>Lysobacterales</taxon>
        <taxon>Rhodanobacteraceae</taxon>
        <taxon>Tahibacter</taxon>
    </lineage>
</organism>
<name>A0A4R6Z2B0_9GAMM</name>
<dbReference type="AlphaFoldDB" id="A0A4R6Z2B0"/>
<evidence type="ECO:0000313" key="4">
    <source>
        <dbReference type="Proteomes" id="UP000295293"/>
    </source>
</evidence>
<evidence type="ECO:0000256" key="2">
    <source>
        <dbReference type="SAM" id="MobiDB-lite"/>
    </source>
</evidence>
<dbReference type="SUPFAM" id="SSF56349">
    <property type="entry name" value="DNA breaking-rejoining enzymes"/>
    <property type="match status" value="1"/>
</dbReference>
<dbReference type="InterPro" id="IPR038488">
    <property type="entry name" value="Integrase_DNA-bd_sf"/>
</dbReference>
<evidence type="ECO:0000313" key="3">
    <source>
        <dbReference type="EMBL" id="TDR45717.1"/>
    </source>
</evidence>
<keyword evidence="4" id="KW-1185">Reference proteome</keyword>
<evidence type="ECO:0000256" key="1">
    <source>
        <dbReference type="ARBA" id="ARBA00023172"/>
    </source>
</evidence>
<proteinExistence type="predicted"/>
<dbReference type="Gene3D" id="3.30.160.390">
    <property type="entry name" value="Integrase, DNA-binding domain"/>
    <property type="match status" value="1"/>
</dbReference>
<dbReference type="Proteomes" id="UP000295293">
    <property type="component" value="Unassembled WGS sequence"/>
</dbReference>
<dbReference type="GO" id="GO:0006310">
    <property type="term" value="P:DNA recombination"/>
    <property type="evidence" value="ECO:0007669"/>
    <property type="project" value="UniProtKB-KW"/>
</dbReference>
<protein>
    <recommendedName>
        <fullName evidence="5">Integrase</fullName>
    </recommendedName>
</protein>
<feature type="region of interest" description="Disordered" evidence="2">
    <location>
        <begin position="602"/>
        <end position="625"/>
    </location>
</feature>
<dbReference type="GO" id="GO:0003677">
    <property type="term" value="F:DNA binding"/>
    <property type="evidence" value="ECO:0007669"/>
    <property type="project" value="InterPro"/>
</dbReference>
<sequence>MPQPKVVKYRLSQAQLRGLDVGQRPVLDSQGKTTLEPNPGRSPYRFADGSQGAPAGFTIYVGPKGAFYEIRSRVGTKAVRISLGSVAELTLSKAHELAGAKRSFIRETGEDPRRVLVEAQAAQDARALTVGRALQGYVDYLKSLQARGKVKATGVEGAEDSLVRLSRPEVDLADVAITSLTDELIKDAWNRLRHSAMTRSNRVPTEVKKKLIQAGAWWCLDRAALVSQLRLTGKNVELAYAAGMAAAEHTMADASRAVDRVINQERKAADAALRRPALMHNPFTVLADEGLYRSTRELRKHYEAARVRNPLGVDDTATGQRSLPTVLKSLVERRDMQNGRNATAIDYILLTLLWGTRRSESARLCWFESCSPEELRGLASWVWLAPTSTAKNPITGLRGSQVFLHDTKAGEAQLLPVAYFAERVLRWRVDARREAEQALAAEIEKGRSAAAAVRSRTRDVVVRAKADAVVERAEWRLEQVGRWVFPARNPNAVAGHYLDSKSILATIREDASLSDIGLTMHDFRRTMGRFAAKLLSGHMVSQLLRHHNPDDKATAMAEVSQRYSEAEWPDLRAAMAKVDEAIIATSPSTWNLLREAGNEAYPRLDERDDTPLNVPKYRGRKRGGD</sequence>
<accession>A0A4R6Z2B0</accession>
<reference evidence="3 4" key="1">
    <citation type="submission" date="2019-03" db="EMBL/GenBank/DDBJ databases">
        <title>Genomic Encyclopedia of Type Strains, Phase IV (KMG-IV): sequencing the most valuable type-strain genomes for metagenomic binning, comparative biology and taxonomic classification.</title>
        <authorList>
            <person name="Goeker M."/>
        </authorList>
    </citation>
    <scope>NUCLEOTIDE SEQUENCE [LARGE SCALE GENOMIC DNA]</scope>
    <source>
        <strain evidence="3 4">DSM 21667</strain>
    </source>
</reference>
<dbReference type="RefSeq" id="WP_133818085.1">
    <property type="nucleotide sequence ID" value="NZ_SNZH01000004.1"/>
</dbReference>
<dbReference type="OrthoDB" id="9795573at2"/>